<feature type="transmembrane region" description="Helical" evidence="7">
    <location>
        <begin position="84"/>
        <end position="110"/>
    </location>
</feature>
<evidence type="ECO:0000256" key="2">
    <source>
        <dbReference type="ARBA" id="ARBA00010593"/>
    </source>
</evidence>
<dbReference type="PANTHER" id="PTHR11827:SF72">
    <property type="entry name" value="GH08340P"/>
    <property type="match status" value="1"/>
</dbReference>
<evidence type="ECO:0000313" key="10">
    <source>
        <dbReference type="Proteomes" id="UP000233618"/>
    </source>
</evidence>
<evidence type="ECO:0000256" key="7">
    <source>
        <dbReference type="SAM" id="Phobius"/>
    </source>
</evidence>
<feature type="transmembrane region" description="Helical" evidence="7">
    <location>
        <begin position="353"/>
        <end position="375"/>
    </location>
</feature>
<accession>A0A2N3I4V8</accession>
<dbReference type="Pfam" id="PF00324">
    <property type="entry name" value="AA_permease"/>
    <property type="match status" value="1"/>
</dbReference>
<dbReference type="Gene3D" id="1.20.1740.10">
    <property type="entry name" value="Amino acid/polyamine transporter I"/>
    <property type="match status" value="1"/>
</dbReference>
<organism evidence="9 10">
    <name type="scientific">Labilibaculum manganireducens</name>
    <dbReference type="NCBI Taxonomy" id="1940525"/>
    <lineage>
        <taxon>Bacteria</taxon>
        <taxon>Pseudomonadati</taxon>
        <taxon>Bacteroidota</taxon>
        <taxon>Bacteroidia</taxon>
        <taxon>Marinilabiliales</taxon>
        <taxon>Marinifilaceae</taxon>
        <taxon>Labilibaculum</taxon>
    </lineage>
</organism>
<feature type="transmembrane region" description="Helical" evidence="7">
    <location>
        <begin position="12"/>
        <end position="34"/>
    </location>
</feature>
<keyword evidence="3" id="KW-0813">Transport</keyword>
<evidence type="ECO:0000256" key="5">
    <source>
        <dbReference type="ARBA" id="ARBA00022989"/>
    </source>
</evidence>
<dbReference type="Proteomes" id="UP000233618">
    <property type="component" value="Unassembled WGS sequence"/>
</dbReference>
<dbReference type="RefSeq" id="WP_101310246.1">
    <property type="nucleotide sequence ID" value="NZ_MVDE01000019.1"/>
</dbReference>
<evidence type="ECO:0000256" key="4">
    <source>
        <dbReference type="ARBA" id="ARBA00022692"/>
    </source>
</evidence>
<feature type="transmembrane region" description="Helical" evidence="7">
    <location>
        <begin position="160"/>
        <end position="178"/>
    </location>
</feature>
<keyword evidence="4 7" id="KW-0812">Transmembrane</keyword>
<protein>
    <submittedName>
        <fullName evidence="9">Amino acid permease</fullName>
    </submittedName>
</protein>
<evidence type="ECO:0000256" key="1">
    <source>
        <dbReference type="ARBA" id="ARBA00004141"/>
    </source>
</evidence>
<keyword evidence="6 7" id="KW-0472">Membrane</keyword>
<comment type="subcellular location">
    <subcellularLocation>
        <location evidence="1">Membrane</location>
        <topology evidence="1">Multi-pass membrane protein</topology>
    </subcellularLocation>
</comment>
<dbReference type="PANTHER" id="PTHR11827">
    <property type="entry name" value="SOLUTE CARRIER FAMILY 12, CATION COTRANSPORTERS"/>
    <property type="match status" value="1"/>
</dbReference>
<evidence type="ECO:0000259" key="8">
    <source>
        <dbReference type="Pfam" id="PF00324"/>
    </source>
</evidence>
<feature type="transmembrane region" description="Helical" evidence="7">
    <location>
        <begin position="387"/>
        <end position="404"/>
    </location>
</feature>
<keyword evidence="5 7" id="KW-1133">Transmembrane helix</keyword>
<dbReference type="GO" id="GO:0015377">
    <property type="term" value="F:chloride:monoatomic cation symporter activity"/>
    <property type="evidence" value="ECO:0007669"/>
    <property type="project" value="InterPro"/>
</dbReference>
<feature type="domain" description="Amino acid permease/ SLC12A" evidence="8">
    <location>
        <begin position="15"/>
        <end position="428"/>
    </location>
</feature>
<dbReference type="AlphaFoldDB" id="A0A2N3I4V8"/>
<proteinExistence type="inferred from homology"/>
<feature type="transmembrane region" description="Helical" evidence="7">
    <location>
        <begin position="232"/>
        <end position="253"/>
    </location>
</feature>
<feature type="transmembrane region" description="Helical" evidence="7">
    <location>
        <begin position="410"/>
        <end position="427"/>
    </location>
</feature>
<feature type="transmembrane region" description="Helical" evidence="7">
    <location>
        <begin position="330"/>
        <end position="347"/>
    </location>
</feature>
<sequence length="740" mass="81910">MPTTTSDKKFGTAPVFFTAISTILGAILFLRFGFAVGSLGFWGVVLIILLGHLVTIPTAMAISELATNKRVEGGGEYFIISRSFGLNIGATIGIALFFSQAISVAFYVIAFTEAFEPLFNLAFSTYGYEFPRQIVSVPAMLFLSILILKKGANLGVKALYFVVAVLMVSLVLFFLGSTDHASVSDFGLMNAEFRNADQFFIVFAIIFPAFTGMTAGVGLSGDLKNPSKSIPLGTSTATLLGMIVYFFVVYKLAFSVSSADLMENQLIMAKIAIGGSLVIPLGLAASTISSALGSVMVAPRTLQALSADRSFPSKKVNRWLAKGRKSDNEPINASLITCIIAMVFVVLGDVNAVAQIISMFFMVTYGSLCLISFLNHFGSSPSYRPSFKSKWVLSLIGFITSVWVMFKISFLYAFAAVVVMSIIYLFINRYHKNRNGIESIFLNALYQLNRNMQVFLQKTGKGKAREWRPSAICISKESFERDTAFKLLNWISYKYGFGTYLHRIEGYYSKATYQQSKEELDRLIKSFDKIENHVYVDTIISPSYTSAIAQAIQLPGVAGMENNMVIFEYDKGNPDRLNLIIDNYSLARAGNFDFCILGSSSRTLNFKSNIHVWIKSSDTYNANLMILLSFIIAGHSDWKKADIKIFNICKKEQADETRKQLDDLVVSGRLPITTSNIEIIHEQENVSSKEVINQRSADAGITIIGFRGESLKHEKAELFKGYDKLGNILFINANSRKLIE</sequence>
<comment type="caution">
    <text evidence="9">The sequence shown here is derived from an EMBL/GenBank/DDBJ whole genome shotgun (WGS) entry which is preliminary data.</text>
</comment>
<name>A0A2N3I4V8_9BACT</name>
<gene>
    <name evidence="9" type="ORF">BZG01_12805</name>
</gene>
<evidence type="ECO:0000256" key="3">
    <source>
        <dbReference type="ARBA" id="ARBA00022448"/>
    </source>
</evidence>
<feature type="transmembrane region" description="Helical" evidence="7">
    <location>
        <begin position="40"/>
        <end position="63"/>
    </location>
</feature>
<evidence type="ECO:0000256" key="6">
    <source>
        <dbReference type="ARBA" id="ARBA00023136"/>
    </source>
</evidence>
<keyword evidence="10" id="KW-1185">Reference proteome</keyword>
<feature type="transmembrane region" description="Helical" evidence="7">
    <location>
        <begin position="198"/>
        <end position="220"/>
    </location>
</feature>
<dbReference type="FunFam" id="1.20.1740.10:FF:000013">
    <property type="entry name" value="Solute carrier family 12 member"/>
    <property type="match status" value="1"/>
</dbReference>
<evidence type="ECO:0000313" key="9">
    <source>
        <dbReference type="EMBL" id="PKQ65336.1"/>
    </source>
</evidence>
<comment type="similarity">
    <text evidence="2">Belongs to the SLC12A transporter family.</text>
</comment>
<dbReference type="EMBL" id="MVDE01000019">
    <property type="protein sequence ID" value="PKQ65336.1"/>
    <property type="molecule type" value="Genomic_DNA"/>
</dbReference>
<dbReference type="InterPro" id="IPR004841">
    <property type="entry name" value="AA-permease/SLC12A_dom"/>
</dbReference>
<feature type="transmembrane region" description="Helical" evidence="7">
    <location>
        <begin position="130"/>
        <end position="148"/>
    </location>
</feature>
<dbReference type="InterPro" id="IPR004842">
    <property type="entry name" value="SLC12A_fam"/>
</dbReference>
<reference evidence="9 10" key="1">
    <citation type="journal article" date="2017" name="Front. Microbiol.">
        <title>Labilibaculum manganireducens gen. nov., sp. nov. and Labilibaculum filiforme sp. nov., Novel Bacteroidetes Isolated from Subsurface Sediments of the Baltic Sea.</title>
        <authorList>
            <person name="Vandieken V."/>
            <person name="Marshall I.P."/>
            <person name="Niemann H."/>
            <person name="Engelen B."/>
            <person name="Cypionka H."/>
        </authorList>
    </citation>
    <scope>NUCLEOTIDE SEQUENCE [LARGE SCALE GENOMIC DNA]</scope>
    <source>
        <strain evidence="9 10">59.10-2M</strain>
    </source>
</reference>
<feature type="transmembrane region" description="Helical" evidence="7">
    <location>
        <begin position="273"/>
        <end position="298"/>
    </location>
</feature>
<dbReference type="GO" id="GO:0016020">
    <property type="term" value="C:membrane"/>
    <property type="evidence" value="ECO:0007669"/>
    <property type="project" value="UniProtKB-SubCell"/>
</dbReference>